<protein>
    <recommendedName>
        <fullName evidence="4">FtsK domain-containing protein</fullName>
    </recommendedName>
</protein>
<proteinExistence type="predicted"/>
<dbReference type="PROSITE" id="PS50901">
    <property type="entry name" value="FTSK"/>
    <property type="match status" value="1"/>
</dbReference>
<feature type="binding site" evidence="3">
    <location>
        <begin position="143"/>
        <end position="150"/>
    </location>
    <ligand>
        <name>ATP</name>
        <dbReference type="ChEBI" id="CHEBI:30616"/>
    </ligand>
</feature>
<dbReference type="PANTHER" id="PTHR22683:SF1">
    <property type="entry name" value="TYPE VII SECRETION SYSTEM PROTEIN ESSC"/>
    <property type="match status" value="1"/>
</dbReference>
<name>A0A1E5L7A0_9FIRM</name>
<dbReference type="RefSeq" id="WP_069701628.1">
    <property type="nucleotide sequence ID" value="NZ_MJAT01000009.1"/>
</dbReference>
<dbReference type="InterPro" id="IPR050206">
    <property type="entry name" value="FtsK/SpoIIIE/SftA"/>
</dbReference>
<evidence type="ECO:0000259" key="4">
    <source>
        <dbReference type="PROSITE" id="PS50901"/>
    </source>
</evidence>
<comment type="caution">
    <text evidence="5">The sequence shown here is derived from an EMBL/GenBank/DDBJ whole genome shotgun (WGS) entry which is preliminary data.</text>
</comment>
<evidence type="ECO:0000313" key="6">
    <source>
        <dbReference type="Proteomes" id="UP000095255"/>
    </source>
</evidence>
<evidence type="ECO:0000313" key="5">
    <source>
        <dbReference type="EMBL" id="OEH86027.1"/>
    </source>
</evidence>
<dbReference type="PANTHER" id="PTHR22683">
    <property type="entry name" value="SPORULATION PROTEIN RELATED"/>
    <property type="match status" value="1"/>
</dbReference>
<accession>A0A1E5L7A0</accession>
<dbReference type="Pfam" id="PF01580">
    <property type="entry name" value="FtsK_SpoIIIE"/>
    <property type="match status" value="1"/>
</dbReference>
<dbReference type="InterPro" id="IPR002543">
    <property type="entry name" value="FtsK_dom"/>
</dbReference>
<dbReference type="GO" id="GO:0005524">
    <property type="term" value="F:ATP binding"/>
    <property type="evidence" value="ECO:0007669"/>
    <property type="project" value="UniProtKB-UniRule"/>
</dbReference>
<feature type="domain" description="FtsK" evidence="4">
    <location>
        <begin position="125"/>
        <end position="304"/>
    </location>
</feature>
<dbReference type="Gene3D" id="3.40.50.300">
    <property type="entry name" value="P-loop containing nucleotide triphosphate hydrolases"/>
    <property type="match status" value="1"/>
</dbReference>
<evidence type="ECO:0000256" key="1">
    <source>
        <dbReference type="ARBA" id="ARBA00022741"/>
    </source>
</evidence>
<reference evidence="5 6" key="1">
    <citation type="submission" date="2016-09" db="EMBL/GenBank/DDBJ databases">
        <title>Desulfuribacillus arsenicus sp. nov., an obligately anaerobic, dissimilatory arsenic- and antimonate-reducing bacterium isolated from anoxic sediments.</title>
        <authorList>
            <person name="Abin C.A."/>
            <person name="Hollibaugh J.T."/>
        </authorList>
    </citation>
    <scope>NUCLEOTIDE SEQUENCE [LARGE SCALE GENOMIC DNA]</scope>
    <source>
        <strain evidence="5 6">MLFW-2</strain>
    </source>
</reference>
<gene>
    <name evidence="5" type="ORF">BHU72_14840</name>
</gene>
<sequence>MKKDSTAENAARFVVNLWRYRTSNRIRAIVEDTIDILYKETKPLIIKAINESHFILSIPPGCNFKTFKDKLDYFSDALGYDVYVEKKGCSIHMKVLTEPIQTMYPFDFDYENAKGFLPFPVGYSAKGLLIRDLARFPFMLVGGVPDAGKSNFIHVILTSLLVSRANCYITVFDFKKTEYSMYMRDHGLLVTDESKANEVLYKMNEELDRRNQWLSEIGEVKIHGLEGQPPFLFFAVDELTELQNKDSQLLLNRVLRLGRNSGFTGVLGTQKPSAKTFRDGTFTETRSLCDARMCFRVKSGEDSKMILNNANGVNIPAIRGRGIFQWDDEIEVQTLFMDPKKIMSLVPNKRERVIIFDSNENDQPQKMLRPRQ</sequence>
<evidence type="ECO:0000256" key="2">
    <source>
        <dbReference type="ARBA" id="ARBA00022840"/>
    </source>
</evidence>
<dbReference type="Proteomes" id="UP000095255">
    <property type="component" value="Unassembled WGS sequence"/>
</dbReference>
<dbReference type="InterPro" id="IPR027417">
    <property type="entry name" value="P-loop_NTPase"/>
</dbReference>
<dbReference type="GO" id="GO:0003677">
    <property type="term" value="F:DNA binding"/>
    <property type="evidence" value="ECO:0007669"/>
    <property type="project" value="InterPro"/>
</dbReference>
<keyword evidence="2 3" id="KW-0067">ATP-binding</keyword>
<dbReference type="EMBL" id="MJAT01000009">
    <property type="protein sequence ID" value="OEH86027.1"/>
    <property type="molecule type" value="Genomic_DNA"/>
</dbReference>
<dbReference type="STRING" id="1390249.BHU72_14840"/>
<keyword evidence="1 3" id="KW-0547">Nucleotide-binding</keyword>
<dbReference type="SUPFAM" id="SSF52540">
    <property type="entry name" value="P-loop containing nucleoside triphosphate hydrolases"/>
    <property type="match status" value="1"/>
</dbReference>
<organism evidence="5 6">
    <name type="scientific">Desulfuribacillus stibiiarsenatis</name>
    <dbReference type="NCBI Taxonomy" id="1390249"/>
    <lineage>
        <taxon>Bacteria</taxon>
        <taxon>Bacillati</taxon>
        <taxon>Bacillota</taxon>
        <taxon>Desulfuribacillia</taxon>
        <taxon>Desulfuribacillales</taxon>
        <taxon>Desulfuribacillaceae</taxon>
        <taxon>Desulfuribacillus</taxon>
    </lineage>
</organism>
<dbReference type="AlphaFoldDB" id="A0A1E5L7A0"/>
<evidence type="ECO:0000256" key="3">
    <source>
        <dbReference type="PROSITE-ProRule" id="PRU00289"/>
    </source>
</evidence>
<keyword evidence="6" id="KW-1185">Reference proteome</keyword>